<feature type="domain" description="Fungal-type protein kinase" evidence="1">
    <location>
        <begin position="104"/>
        <end position="241"/>
    </location>
</feature>
<dbReference type="PANTHER" id="PTHR38248:SF2">
    <property type="entry name" value="FUNK1 11"/>
    <property type="match status" value="1"/>
</dbReference>
<dbReference type="Pfam" id="PF17667">
    <property type="entry name" value="Pkinase_fungal"/>
    <property type="match status" value="1"/>
</dbReference>
<dbReference type="InterPro" id="IPR011009">
    <property type="entry name" value="Kinase-like_dom_sf"/>
</dbReference>
<name>A0AAW0G838_9APHY</name>
<comment type="caution">
    <text evidence="2">The sequence shown here is derived from an EMBL/GenBank/DDBJ whole genome shotgun (WGS) entry which is preliminary data.</text>
</comment>
<evidence type="ECO:0000259" key="1">
    <source>
        <dbReference type="Pfam" id="PF17667"/>
    </source>
</evidence>
<proteinExistence type="predicted"/>
<accession>A0AAW0G838</accession>
<dbReference type="PANTHER" id="PTHR38248">
    <property type="entry name" value="FUNK1 6"/>
    <property type="match status" value="1"/>
</dbReference>
<sequence length="411" mass="46644">MFSTKCSFNHLAVLCPTSRPMYPKQMIGCPDPSYTFILSSRKVVFCGPMSMDPFVKRPLFTFRPQSYAPSLLYRRSPTYDVSLGRIVSSLDQIVCSTSHITTHEKKLGDEQTARRPTVHTRIAVLKIGQPLGEFVKSIDLIIGVTYAFTAHEEAWKIGAVHCDISENNILLVYDEERVFPRGLLIDWDLSEHPAEIDIYTPSNINNRRGTWAFMSALQQRYPKKPYHISDDIESFVHVILFCAIRYMSRDTVENLSNIIWGMFGCCIQHEDGLLTGSPRKWAVVTSGQSPFTLVGAEENLAELISILLTTCKTHYDSLNLQYYEKYCPSKVQSQSTTDHPQGPTFHFRSDDITRELGEKAARMIAIGARERKIGESMLDDHTVIAQILSQMLKRDGWPSTRDGKIDNLFTS</sequence>
<dbReference type="SUPFAM" id="SSF56112">
    <property type="entry name" value="Protein kinase-like (PK-like)"/>
    <property type="match status" value="1"/>
</dbReference>
<evidence type="ECO:0000313" key="3">
    <source>
        <dbReference type="Proteomes" id="UP001385951"/>
    </source>
</evidence>
<dbReference type="Proteomes" id="UP001385951">
    <property type="component" value="Unassembled WGS sequence"/>
</dbReference>
<dbReference type="AlphaFoldDB" id="A0AAW0G838"/>
<reference evidence="2 3" key="1">
    <citation type="submission" date="2022-09" db="EMBL/GenBank/DDBJ databases">
        <authorList>
            <person name="Palmer J.M."/>
        </authorList>
    </citation>
    <scope>NUCLEOTIDE SEQUENCE [LARGE SCALE GENOMIC DNA]</scope>
    <source>
        <strain evidence="2 3">DSM 7382</strain>
    </source>
</reference>
<organism evidence="2 3">
    <name type="scientific">Cerrena zonata</name>
    <dbReference type="NCBI Taxonomy" id="2478898"/>
    <lineage>
        <taxon>Eukaryota</taxon>
        <taxon>Fungi</taxon>
        <taxon>Dikarya</taxon>
        <taxon>Basidiomycota</taxon>
        <taxon>Agaricomycotina</taxon>
        <taxon>Agaricomycetes</taxon>
        <taxon>Polyporales</taxon>
        <taxon>Cerrenaceae</taxon>
        <taxon>Cerrena</taxon>
    </lineage>
</organism>
<dbReference type="InterPro" id="IPR040976">
    <property type="entry name" value="Pkinase_fungal"/>
</dbReference>
<protein>
    <recommendedName>
        <fullName evidence="1">Fungal-type protein kinase domain-containing protein</fullName>
    </recommendedName>
</protein>
<dbReference type="EMBL" id="JASBNA010000012">
    <property type="protein sequence ID" value="KAK7687779.1"/>
    <property type="molecule type" value="Genomic_DNA"/>
</dbReference>
<keyword evidence="3" id="KW-1185">Reference proteome</keyword>
<gene>
    <name evidence="2" type="ORF">QCA50_008998</name>
</gene>
<evidence type="ECO:0000313" key="2">
    <source>
        <dbReference type="EMBL" id="KAK7687779.1"/>
    </source>
</evidence>
<dbReference type="Gene3D" id="1.10.510.10">
    <property type="entry name" value="Transferase(Phosphotransferase) domain 1"/>
    <property type="match status" value="1"/>
</dbReference>